<evidence type="ECO:0000256" key="1">
    <source>
        <dbReference type="ARBA" id="ARBA00038087"/>
    </source>
</evidence>
<dbReference type="eggNOG" id="COG3299">
    <property type="taxonomic scope" value="Bacteria"/>
</dbReference>
<sequence length="355" mass="38652">MYLVPTLDEIRQQILRDYQSINPTIDISVDSDTFARASSLAAVAEGLYAHQKWLIKQFFPDSSDTEYLEKHAGLRGLRRKNATYADGQATVTGLTGAVITEAMQIKTDDNRFYQTTQAVTIGESGTAVVNIKSLAMGSQQNVNKATTASFMSAPTGVQSDVVITKVTGGTDAETDASLLARLLELIRRPPAGGNKYDYKNWALEVDGVDAAYVYPLRRGLGTVDIAITSNNALPSDDTVTRCQNYIDIVRPVTAVESRVVKPDVTQINFDIKVKVEGLTLPAITAAINSGLTAYFDTLRPGDDLIVSQLEAIVSDIVGVVDRQFSAPTANRKADVINKIEWFRLGNINVTELLNE</sequence>
<name>A0A0A2XVR0_9PAST</name>
<dbReference type="PANTHER" id="PTHR37829:SF3">
    <property type="entry name" value="PROTEIN JAYE-RELATED"/>
    <property type="match status" value="1"/>
</dbReference>
<feature type="domain" description="Baseplate protein J-like barrel" evidence="2">
    <location>
        <begin position="89"/>
        <end position="169"/>
    </location>
</feature>
<comment type="similarity">
    <text evidence="1">Belongs to the Mu gp47/PBSX XkdT family.</text>
</comment>
<gene>
    <name evidence="5" type="ORF">JP36_10280</name>
</gene>
<evidence type="ECO:0000259" key="4">
    <source>
        <dbReference type="Pfam" id="PF26079"/>
    </source>
</evidence>
<accession>A0A0A2XVR0</accession>
<evidence type="ECO:0000259" key="2">
    <source>
        <dbReference type="Pfam" id="PF04865"/>
    </source>
</evidence>
<comment type="caution">
    <text evidence="5">The sequence shown here is derived from an EMBL/GenBank/DDBJ whole genome shotgun (WGS) entry which is preliminary data.</text>
</comment>
<dbReference type="AlphaFoldDB" id="A0A0A2XVR0"/>
<dbReference type="Pfam" id="PF26079">
    <property type="entry name" value="Baseplate_J_C"/>
    <property type="match status" value="1"/>
</dbReference>
<feature type="domain" description="Baseplate J-like central" evidence="3">
    <location>
        <begin position="190"/>
        <end position="255"/>
    </location>
</feature>
<dbReference type="Proteomes" id="UP000030539">
    <property type="component" value="Unassembled WGS sequence"/>
</dbReference>
<organism evidence="5 6">
    <name type="scientific">Gallibacterium genomosp. 1</name>
    <dbReference type="NCBI Taxonomy" id="155515"/>
    <lineage>
        <taxon>Bacteria</taxon>
        <taxon>Pseudomonadati</taxon>
        <taxon>Pseudomonadota</taxon>
        <taxon>Gammaproteobacteria</taxon>
        <taxon>Pasteurellales</taxon>
        <taxon>Pasteurellaceae</taxon>
        <taxon>Gallibacterium</taxon>
    </lineage>
</organism>
<evidence type="ECO:0000259" key="3">
    <source>
        <dbReference type="Pfam" id="PF26078"/>
    </source>
</evidence>
<feature type="domain" description="Baseplate J-like C-terminal" evidence="4">
    <location>
        <begin position="267"/>
        <end position="350"/>
    </location>
</feature>
<dbReference type="EMBL" id="JPXX01000029">
    <property type="protein sequence ID" value="KGQ36506.1"/>
    <property type="molecule type" value="Genomic_DNA"/>
</dbReference>
<dbReference type="InterPro" id="IPR058530">
    <property type="entry name" value="Baseplate_J-like_C"/>
</dbReference>
<dbReference type="STRING" id="155515.JP36_10280"/>
<dbReference type="InterPro" id="IPR052399">
    <property type="entry name" value="Phage_Baseplate_Assmbl_Protein"/>
</dbReference>
<dbReference type="Pfam" id="PF04865">
    <property type="entry name" value="Baseplate_J"/>
    <property type="match status" value="1"/>
</dbReference>
<evidence type="ECO:0000313" key="6">
    <source>
        <dbReference type="Proteomes" id="UP000030539"/>
    </source>
</evidence>
<dbReference type="Pfam" id="PF26078">
    <property type="entry name" value="Baseplate_J_M"/>
    <property type="match status" value="1"/>
</dbReference>
<dbReference type="RefSeq" id="WP_039174346.1">
    <property type="nucleotide sequence ID" value="NZ_JPXX01000029.1"/>
</dbReference>
<proteinExistence type="inferred from homology"/>
<evidence type="ECO:0000313" key="5">
    <source>
        <dbReference type="EMBL" id="KGQ36506.1"/>
    </source>
</evidence>
<dbReference type="InterPro" id="IPR006949">
    <property type="entry name" value="Barrel_Baseplate_J-like"/>
</dbReference>
<dbReference type="InterPro" id="IPR058531">
    <property type="entry name" value="Baseplate_J_M"/>
</dbReference>
<dbReference type="PANTHER" id="PTHR37829">
    <property type="entry name" value="PHAGE-LIKE ELEMENT PBSX PROTEIN XKDT"/>
    <property type="match status" value="1"/>
</dbReference>
<reference evidence="5 6" key="1">
    <citation type="submission" date="2014-08" db="EMBL/GenBank/DDBJ databases">
        <title>Chaperone-usher fimbriae in a diverse selection of Gallibacterium genomes.</title>
        <authorList>
            <person name="Kudirkiene E."/>
            <person name="Bager R.J."/>
            <person name="Johnson T.J."/>
            <person name="Bojesen A.M."/>
        </authorList>
    </citation>
    <scope>NUCLEOTIDE SEQUENCE [LARGE SCALE GENOMIC DNA]</scope>
    <source>
        <strain evidence="5 6">CCM5974</strain>
    </source>
</reference>
<protein>
    <submittedName>
        <fullName evidence="5">Baseplate J protein</fullName>
    </submittedName>
</protein>